<protein>
    <submittedName>
        <fullName evidence="1">Uncharacterized protein</fullName>
    </submittedName>
</protein>
<evidence type="ECO:0000313" key="2">
    <source>
        <dbReference type="Proteomes" id="UP000194143"/>
    </source>
</evidence>
<dbReference type="AlphaFoldDB" id="A0A1W6WZX7"/>
<name>A0A1W6WZX7_BACTU</name>
<proteinExistence type="predicted"/>
<keyword evidence="2" id="KW-1185">Reference proteome</keyword>
<reference evidence="1 2" key="1">
    <citation type="submission" date="2017-04" db="EMBL/GenBank/DDBJ databases">
        <title>Complete Genome Sequence of Bacillus thuringiensis type Strain ATCC 10792.</title>
        <authorList>
            <person name="Oh D.-H."/>
            <person name="Park B.-J."/>
            <person name="Shuai W."/>
            <person name="Chelliah R."/>
        </authorList>
    </citation>
    <scope>NUCLEOTIDE SEQUENCE [LARGE SCALE GENOMIC DNA]</scope>
    <source>
        <strain evidence="1 2">ATCC 10792</strain>
        <plasmid evidence="1 2">poh4</plasmid>
    </source>
</reference>
<dbReference type="GeneID" id="67470153"/>
<keyword evidence="1" id="KW-0614">Plasmid</keyword>
<dbReference type="Proteomes" id="UP000194143">
    <property type="component" value="Plasmid poh4"/>
</dbReference>
<organism evidence="1 2">
    <name type="scientific">Bacillus thuringiensis</name>
    <dbReference type="NCBI Taxonomy" id="1428"/>
    <lineage>
        <taxon>Bacteria</taxon>
        <taxon>Bacillati</taxon>
        <taxon>Bacillota</taxon>
        <taxon>Bacilli</taxon>
        <taxon>Bacillales</taxon>
        <taxon>Bacillaceae</taxon>
        <taxon>Bacillus</taxon>
        <taxon>Bacillus cereus group</taxon>
    </lineage>
</organism>
<accession>A0A1W6WZX7</accession>
<geneLocation type="plasmid" evidence="1 2">
    <name>poh4</name>
</geneLocation>
<evidence type="ECO:0000313" key="1">
    <source>
        <dbReference type="EMBL" id="ARP61829.1"/>
    </source>
</evidence>
<gene>
    <name evidence="1" type="ORF">CAB88_33110</name>
</gene>
<sequence length="121" mass="13966">MYYANENHKRNYLRLLTERGTKHGEDPEYEAAFYITAYPEIHKCFDWNKFKTEFSPLGALLSKEPEERGVSTAPLTSSTLPLVQAGQSLFNGYKVDLSDLALYNEELFNVFMQACKIRGRM</sequence>
<dbReference type="RefSeq" id="WP_000291036.1">
    <property type="nucleotide sequence ID" value="NZ_CP021065.1"/>
</dbReference>
<dbReference type="EMBL" id="CP021065">
    <property type="protein sequence ID" value="ARP61829.1"/>
    <property type="molecule type" value="Genomic_DNA"/>
</dbReference>